<evidence type="ECO:0000256" key="10">
    <source>
        <dbReference type="PROSITE-ProRule" id="PRU00042"/>
    </source>
</evidence>
<dbReference type="FunFam" id="3.30.160.60:FF:000325">
    <property type="entry name" value="ZFP90 zinc finger protein"/>
    <property type="match status" value="1"/>
</dbReference>
<keyword evidence="14" id="KW-1185">Reference proteome</keyword>
<keyword evidence="8" id="KW-0804">Transcription</keyword>
<keyword evidence="2" id="KW-0479">Metal-binding</keyword>
<evidence type="ECO:0000313" key="15">
    <source>
        <dbReference type="Proteomes" id="UP000494256"/>
    </source>
</evidence>
<dbReference type="SUPFAM" id="SSF57667">
    <property type="entry name" value="beta-beta-alpha zinc fingers"/>
    <property type="match status" value="4"/>
</dbReference>
<dbReference type="GO" id="GO:0000978">
    <property type="term" value="F:RNA polymerase II cis-regulatory region sequence-specific DNA binding"/>
    <property type="evidence" value="ECO:0007669"/>
    <property type="project" value="TreeGrafter"/>
</dbReference>
<keyword evidence="4 10" id="KW-0863">Zinc-finger</keyword>
<dbReference type="Proteomes" id="UP000494106">
    <property type="component" value="Unassembled WGS sequence"/>
</dbReference>
<feature type="domain" description="C2H2-type" evidence="11">
    <location>
        <begin position="361"/>
        <end position="388"/>
    </location>
</feature>
<comment type="subcellular location">
    <subcellularLocation>
        <location evidence="1">Nucleus</location>
    </subcellularLocation>
</comment>
<dbReference type="InterPro" id="IPR013087">
    <property type="entry name" value="Znf_C2H2_type"/>
</dbReference>
<feature type="domain" description="C2H2-type" evidence="11">
    <location>
        <begin position="633"/>
        <end position="661"/>
    </location>
</feature>
<dbReference type="InterPro" id="IPR036236">
    <property type="entry name" value="Znf_C2H2_sf"/>
</dbReference>
<keyword evidence="6" id="KW-0805">Transcription regulation</keyword>
<evidence type="ECO:0000256" key="3">
    <source>
        <dbReference type="ARBA" id="ARBA00022737"/>
    </source>
</evidence>
<dbReference type="PANTHER" id="PTHR24376:SF235">
    <property type="entry name" value="C2H2-TYPE DOMAIN-CONTAINING PROTEIN"/>
    <property type="match status" value="1"/>
</dbReference>
<evidence type="ECO:0000256" key="4">
    <source>
        <dbReference type="ARBA" id="ARBA00022771"/>
    </source>
</evidence>
<dbReference type="EMBL" id="CADEBD010000282">
    <property type="protein sequence ID" value="CAB3228228.1"/>
    <property type="molecule type" value="Genomic_DNA"/>
</dbReference>
<evidence type="ECO:0000313" key="14">
    <source>
        <dbReference type="Proteomes" id="UP000494106"/>
    </source>
</evidence>
<dbReference type="AlphaFoldDB" id="A0A8S0Z665"/>
<dbReference type="PROSITE" id="PS50157">
    <property type="entry name" value="ZINC_FINGER_C2H2_2"/>
    <property type="match status" value="9"/>
</dbReference>
<keyword evidence="5" id="KW-0862">Zinc</keyword>
<evidence type="ECO:0000256" key="8">
    <source>
        <dbReference type="ARBA" id="ARBA00023163"/>
    </source>
</evidence>
<dbReference type="OrthoDB" id="6105938at2759"/>
<feature type="domain" description="C2H2-type" evidence="11">
    <location>
        <begin position="297"/>
        <end position="325"/>
    </location>
</feature>
<dbReference type="EMBL" id="CADEBC010000301">
    <property type="protein sequence ID" value="CAB3227899.1"/>
    <property type="molecule type" value="Genomic_DNA"/>
</dbReference>
<evidence type="ECO:0000256" key="1">
    <source>
        <dbReference type="ARBA" id="ARBA00004123"/>
    </source>
</evidence>
<evidence type="ECO:0000259" key="11">
    <source>
        <dbReference type="PROSITE" id="PS50157"/>
    </source>
</evidence>
<keyword evidence="3" id="KW-0677">Repeat</keyword>
<keyword evidence="7" id="KW-0238">DNA-binding</keyword>
<feature type="domain" description="C2H2-type" evidence="11">
    <location>
        <begin position="334"/>
        <end position="356"/>
    </location>
</feature>
<dbReference type="Pfam" id="PF00096">
    <property type="entry name" value="zf-C2H2"/>
    <property type="match status" value="4"/>
</dbReference>
<dbReference type="Gene3D" id="3.30.160.60">
    <property type="entry name" value="Classic Zinc Finger"/>
    <property type="match status" value="5"/>
</dbReference>
<dbReference type="GO" id="GO:0005634">
    <property type="term" value="C:nucleus"/>
    <property type="evidence" value="ECO:0007669"/>
    <property type="project" value="UniProtKB-SubCell"/>
</dbReference>
<feature type="domain" description="C2H2-type" evidence="11">
    <location>
        <begin position="413"/>
        <end position="440"/>
    </location>
</feature>
<name>A0A8S0Z665_ARCPL</name>
<evidence type="ECO:0000256" key="6">
    <source>
        <dbReference type="ARBA" id="ARBA00023015"/>
    </source>
</evidence>
<evidence type="ECO:0000313" key="13">
    <source>
        <dbReference type="EMBL" id="CAB3228228.1"/>
    </source>
</evidence>
<comment type="caution">
    <text evidence="13">The sequence shown here is derived from an EMBL/GenBank/DDBJ whole genome shotgun (WGS) entry which is preliminary data.</text>
</comment>
<accession>A0A8S0Z665</accession>
<sequence>MEGTENNLNVEGPYPILFIPKVCTTLETNCGMSENVFIHLNIKSPDTEGNETVIYNGFCNLKVVDGNDINIRYGSPTSLSSSENIPVILAEANQITFPAYNESQVWIDPSRSPYVYNRCETPPLESYTITEGPDNHITIEQHNMYVTQNVYNCNEPVQYSPVSDEQKLVKKVSEPVQNSDGYNMYEEDEFECGVFLSQLSEEIINEKETRARDERKFVGLHTDNEALKQLMSTDIQSVSRQQKTILFLGHDSESGQTIQNISINDPLMECAGTGEVDSEIVVDDCPTSTSNPRSKKYQCNKCKKIFDQLSAFKQHMVVSHRFYNPYDISGNVRYMCSDCGKNLKNQEKFEQHCLGHGDPDLECNKCHKVFASKFTLRNHRKIHSRMFPCSHCVKSYSTADELCSHAAKAHAVYMCNSCSFSCDNTADLTSHQEEHNDEVKSLTKNSSESDFAAEMFSEIISDMSASDEIVKSEEDHVQRADSVIAKVMSNKLFRFGGKKSKKQRRYDKTCDVCLKKFDRIGDLKRHLIEHVIQSTLAKNPVNKYGVLNIRCEICQEKVFTKIDRYKAHLREHAKLTLYKCTFCDKSFSDSSNFSKHKKIHGTTFFQCDICQRKFNSKKMITQHMEYHNKNNPLHCQYCDKVFHFKSMLNKHIKCSHVKESTCKFRCRFCRDYFRSLKEKWDHEWTVHNVRKVIVDCLICGSRFRKYAELKRHCTDEHDTVIPPAKRLLRWKLKNKERIIEGE</sequence>
<proteinExistence type="predicted"/>
<evidence type="ECO:0000313" key="12">
    <source>
        <dbReference type="EMBL" id="CAB3227899.1"/>
    </source>
</evidence>
<feature type="domain" description="C2H2-type" evidence="11">
    <location>
        <begin position="605"/>
        <end position="632"/>
    </location>
</feature>
<dbReference type="GO" id="GO:0001228">
    <property type="term" value="F:DNA-binding transcription activator activity, RNA polymerase II-specific"/>
    <property type="evidence" value="ECO:0007669"/>
    <property type="project" value="TreeGrafter"/>
</dbReference>
<dbReference type="Proteomes" id="UP000494256">
    <property type="component" value="Unassembled WGS sequence"/>
</dbReference>
<evidence type="ECO:0000256" key="7">
    <source>
        <dbReference type="ARBA" id="ARBA00023125"/>
    </source>
</evidence>
<organism evidence="13 15">
    <name type="scientific">Arctia plantaginis</name>
    <name type="common">Wood tiger moth</name>
    <name type="synonym">Phalaena plantaginis</name>
    <dbReference type="NCBI Taxonomy" id="874455"/>
    <lineage>
        <taxon>Eukaryota</taxon>
        <taxon>Metazoa</taxon>
        <taxon>Ecdysozoa</taxon>
        <taxon>Arthropoda</taxon>
        <taxon>Hexapoda</taxon>
        <taxon>Insecta</taxon>
        <taxon>Pterygota</taxon>
        <taxon>Neoptera</taxon>
        <taxon>Endopterygota</taxon>
        <taxon>Lepidoptera</taxon>
        <taxon>Glossata</taxon>
        <taxon>Ditrysia</taxon>
        <taxon>Noctuoidea</taxon>
        <taxon>Erebidae</taxon>
        <taxon>Arctiinae</taxon>
        <taxon>Arctia</taxon>
    </lineage>
</organism>
<keyword evidence="9" id="KW-0539">Nucleus</keyword>
<evidence type="ECO:0000256" key="5">
    <source>
        <dbReference type="ARBA" id="ARBA00022833"/>
    </source>
</evidence>
<gene>
    <name evidence="13" type="ORF">APLA_LOCUS3448</name>
    <name evidence="12" type="ORF">APLA_LOCUS3454</name>
</gene>
<dbReference type="PROSITE" id="PS00028">
    <property type="entry name" value="ZINC_FINGER_C2H2_1"/>
    <property type="match status" value="8"/>
</dbReference>
<dbReference type="SMART" id="SM00355">
    <property type="entry name" value="ZnF_C2H2"/>
    <property type="match status" value="12"/>
</dbReference>
<dbReference type="PANTHER" id="PTHR24376">
    <property type="entry name" value="ZINC FINGER PROTEIN"/>
    <property type="match status" value="1"/>
</dbReference>
<feature type="domain" description="C2H2-type" evidence="11">
    <location>
        <begin position="578"/>
        <end position="600"/>
    </location>
</feature>
<evidence type="ECO:0000256" key="9">
    <source>
        <dbReference type="ARBA" id="ARBA00023242"/>
    </source>
</evidence>
<feature type="domain" description="C2H2-type" evidence="11">
    <location>
        <begin position="694"/>
        <end position="722"/>
    </location>
</feature>
<reference evidence="14 15" key="1">
    <citation type="submission" date="2020-04" db="EMBL/GenBank/DDBJ databases">
        <authorList>
            <person name="Wallbank WR R."/>
            <person name="Pardo Diaz C."/>
            <person name="Kozak K."/>
            <person name="Martin S."/>
            <person name="Jiggins C."/>
            <person name="Moest M."/>
            <person name="Warren A I."/>
            <person name="Byers J.R.P. K."/>
            <person name="Montejo-Kovacevich G."/>
            <person name="Yen C E."/>
        </authorList>
    </citation>
    <scope>NUCLEOTIDE SEQUENCE [LARGE SCALE GENOMIC DNA]</scope>
</reference>
<protein>
    <recommendedName>
        <fullName evidence="11">C2H2-type domain-containing protein</fullName>
    </recommendedName>
</protein>
<feature type="domain" description="C2H2-type" evidence="11">
    <location>
        <begin position="387"/>
        <end position="411"/>
    </location>
</feature>
<dbReference type="GO" id="GO:0008270">
    <property type="term" value="F:zinc ion binding"/>
    <property type="evidence" value="ECO:0007669"/>
    <property type="project" value="UniProtKB-KW"/>
</dbReference>
<evidence type="ECO:0000256" key="2">
    <source>
        <dbReference type="ARBA" id="ARBA00022723"/>
    </source>
</evidence>